<evidence type="ECO:0000259" key="4">
    <source>
        <dbReference type="PROSITE" id="PS50885"/>
    </source>
</evidence>
<accession>A1K9G0</accession>
<feature type="domain" description="HAMP" evidence="4">
    <location>
        <begin position="196"/>
        <end position="252"/>
    </location>
</feature>
<sequence length="620" mass="68667">MNLNRKITALFSAVAVGILVMLVAISLYAFRSYSIASSTAHVRTAAEMVRVHLTEAMIHGVIDKREQFLDRLMEVQGLRAARVLRSTHVNEQFGAGMAREMEPDEVEKQVLADGHARYLLENELGDAVFRGTIPFAASARGRPNCLQCHRVSEGTVLGAVTIELSLQELKRSALFTVAVIIVTVALFSLLAIFAVRRLIMPVGDTAQAVERAVQRALRGDFKGRVEKRTDDEIGKIATETNSLLGFLDEGLSRITQRVTQLTGRTPQHDENQLEATIDMVNSLADAAGFKQAIEEDESKTEIYDRFSGVLLERFDVREFSIYEAEGSKQLQPIAVDGVQGAPCRWCDPQILVRSDMCRARRTGHAVNGLIEPGICYAFHPPAEGGARRHYCVPIIQSGTVGSVIQLVVAEERAPALVEQAPYIHVYLREMAPVLEAKRLTETLRDSSLRDAMTGLNNRRFLEEYMDTLVASARRRRIPLAVLVLDLDYFKVVNDSYGHDAGDAVLKALAGVLKRTVRASDMVIRFGGEEFLIVLQEADAEAALKVAENIRSAVEQMRVQVAGAVLQKTISIGLSMFPDDSDTFWQAIKFADVALYRAKENGRNQVVRFTPDMWSGQGESY</sequence>
<feature type="domain" description="GGDEF" evidence="5">
    <location>
        <begin position="477"/>
        <end position="610"/>
    </location>
</feature>
<dbReference type="EMBL" id="AM406670">
    <property type="protein sequence ID" value="CAL95465.1"/>
    <property type="molecule type" value="Genomic_DNA"/>
</dbReference>
<dbReference type="Gene3D" id="3.30.450.290">
    <property type="match status" value="1"/>
</dbReference>
<keyword evidence="3" id="KW-0472">Membrane</keyword>
<dbReference type="STRING" id="62928.azo2849"/>
<dbReference type="RefSeq" id="WP_011766575.1">
    <property type="nucleotide sequence ID" value="NC_008702.1"/>
</dbReference>
<dbReference type="Gene3D" id="3.30.70.270">
    <property type="match status" value="1"/>
</dbReference>
<dbReference type="SMART" id="SM00267">
    <property type="entry name" value="GGDEF"/>
    <property type="match status" value="1"/>
</dbReference>
<reference evidence="6 7" key="1">
    <citation type="journal article" date="2006" name="Nat. Biotechnol.">
        <title>Complete genome of the mutualistic, N2-fixing grass endophyte Azoarcus sp. strain BH72.</title>
        <authorList>
            <person name="Krause A."/>
            <person name="Ramakumar A."/>
            <person name="Bartels D."/>
            <person name="Battistoni F."/>
            <person name="Bekel T."/>
            <person name="Boch J."/>
            <person name="Boehm M."/>
            <person name="Friedrich F."/>
            <person name="Hurek T."/>
            <person name="Krause L."/>
            <person name="Linke B."/>
            <person name="McHardy A.C."/>
            <person name="Sarkar A."/>
            <person name="Schneiker S."/>
            <person name="Syed A.A."/>
            <person name="Thauer R."/>
            <person name="Vorhoelter F.-J."/>
            <person name="Weidner S."/>
            <person name="Puehler A."/>
            <person name="Reinhold-Hurek B."/>
            <person name="Kaiser O."/>
            <person name="Goesmann A."/>
        </authorList>
    </citation>
    <scope>NUCLEOTIDE SEQUENCE [LARGE SCALE GENOMIC DNA]</scope>
    <source>
        <strain evidence="6 7">BH72</strain>
    </source>
</reference>
<dbReference type="PANTHER" id="PTHR45138:SF9">
    <property type="entry name" value="DIGUANYLATE CYCLASE DGCM-RELATED"/>
    <property type="match status" value="1"/>
</dbReference>
<dbReference type="InterPro" id="IPR003660">
    <property type="entry name" value="HAMP_dom"/>
</dbReference>
<dbReference type="InterPro" id="IPR000160">
    <property type="entry name" value="GGDEF_dom"/>
</dbReference>
<dbReference type="GO" id="GO:0005886">
    <property type="term" value="C:plasma membrane"/>
    <property type="evidence" value="ECO:0007669"/>
    <property type="project" value="TreeGrafter"/>
</dbReference>
<dbReference type="PROSITE" id="PS50887">
    <property type="entry name" value="GGDEF"/>
    <property type="match status" value="1"/>
</dbReference>
<dbReference type="PANTHER" id="PTHR45138">
    <property type="entry name" value="REGULATORY COMPONENTS OF SENSORY TRANSDUCTION SYSTEM"/>
    <property type="match status" value="1"/>
</dbReference>
<dbReference type="FunFam" id="3.30.70.270:FF:000001">
    <property type="entry name" value="Diguanylate cyclase domain protein"/>
    <property type="match status" value="1"/>
</dbReference>
<evidence type="ECO:0000313" key="6">
    <source>
        <dbReference type="EMBL" id="CAL95465.1"/>
    </source>
</evidence>
<feature type="transmembrane region" description="Helical" evidence="3">
    <location>
        <begin position="173"/>
        <end position="195"/>
    </location>
</feature>
<keyword evidence="7" id="KW-1185">Reference proteome</keyword>
<dbReference type="AlphaFoldDB" id="A1K9G0"/>
<dbReference type="CDD" id="cd01949">
    <property type="entry name" value="GGDEF"/>
    <property type="match status" value="1"/>
</dbReference>
<proteinExistence type="predicted"/>
<feature type="transmembrane region" description="Helical" evidence="3">
    <location>
        <begin position="6"/>
        <end position="30"/>
    </location>
</feature>
<dbReference type="PROSITE" id="PS50885">
    <property type="entry name" value="HAMP"/>
    <property type="match status" value="1"/>
</dbReference>
<dbReference type="SUPFAM" id="SSF55073">
    <property type="entry name" value="Nucleotide cyclase"/>
    <property type="match status" value="1"/>
</dbReference>
<evidence type="ECO:0000259" key="5">
    <source>
        <dbReference type="PROSITE" id="PS50887"/>
    </source>
</evidence>
<dbReference type="InterPro" id="IPR043128">
    <property type="entry name" value="Rev_trsase/Diguanyl_cyclase"/>
</dbReference>
<dbReference type="NCBIfam" id="TIGR00254">
    <property type="entry name" value="GGDEF"/>
    <property type="match status" value="1"/>
</dbReference>
<keyword evidence="3" id="KW-1133">Transmembrane helix</keyword>
<dbReference type="GO" id="GO:0007165">
    <property type="term" value="P:signal transduction"/>
    <property type="evidence" value="ECO:0007669"/>
    <property type="project" value="InterPro"/>
</dbReference>
<dbReference type="InterPro" id="IPR029787">
    <property type="entry name" value="Nucleotide_cyclase"/>
</dbReference>
<evidence type="ECO:0000313" key="7">
    <source>
        <dbReference type="Proteomes" id="UP000002588"/>
    </source>
</evidence>
<dbReference type="GO" id="GO:0043709">
    <property type="term" value="P:cell adhesion involved in single-species biofilm formation"/>
    <property type="evidence" value="ECO:0007669"/>
    <property type="project" value="TreeGrafter"/>
</dbReference>
<dbReference type="Pfam" id="PF00990">
    <property type="entry name" value="GGDEF"/>
    <property type="match status" value="1"/>
</dbReference>
<organism evidence="6 7">
    <name type="scientific">Azoarcus sp. (strain BH72)</name>
    <dbReference type="NCBI Taxonomy" id="418699"/>
    <lineage>
        <taxon>Bacteria</taxon>
        <taxon>Pseudomonadati</taxon>
        <taxon>Pseudomonadota</taxon>
        <taxon>Betaproteobacteria</taxon>
        <taxon>Rhodocyclales</taxon>
        <taxon>Zoogloeaceae</taxon>
        <taxon>Azoarcus</taxon>
    </lineage>
</organism>
<protein>
    <recommendedName>
        <fullName evidence="1">diguanylate cyclase</fullName>
        <ecNumber evidence="1">2.7.7.65</ecNumber>
    </recommendedName>
</protein>
<dbReference type="HOGENOM" id="CLU_448291_0_0_4"/>
<gene>
    <name evidence="6" type="ordered locus">azo2849</name>
</gene>
<dbReference type="KEGG" id="azo:azo2849"/>
<dbReference type="Proteomes" id="UP000002588">
    <property type="component" value="Chromosome"/>
</dbReference>
<dbReference type="InterPro" id="IPR050469">
    <property type="entry name" value="Diguanylate_Cyclase"/>
</dbReference>
<name>A1K9G0_AZOSB</name>
<evidence type="ECO:0000256" key="1">
    <source>
        <dbReference type="ARBA" id="ARBA00012528"/>
    </source>
</evidence>
<dbReference type="EC" id="2.7.7.65" evidence="1"/>
<evidence type="ECO:0000256" key="3">
    <source>
        <dbReference type="SAM" id="Phobius"/>
    </source>
</evidence>
<dbReference type="GO" id="GO:0052621">
    <property type="term" value="F:diguanylate cyclase activity"/>
    <property type="evidence" value="ECO:0007669"/>
    <property type="project" value="UniProtKB-EC"/>
</dbReference>
<keyword evidence="3" id="KW-0812">Transmembrane</keyword>
<dbReference type="eggNOG" id="COG3706">
    <property type="taxonomic scope" value="Bacteria"/>
</dbReference>
<dbReference type="GO" id="GO:1902201">
    <property type="term" value="P:negative regulation of bacterial-type flagellum-dependent cell motility"/>
    <property type="evidence" value="ECO:0007669"/>
    <property type="project" value="TreeGrafter"/>
</dbReference>
<comment type="catalytic activity">
    <reaction evidence="2">
        <text>2 GTP = 3',3'-c-di-GMP + 2 diphosphate</text>
        <dbReference type="Rhea" id="RHEA:24898"/>
        <dbReference type="ChEBI" id="CHEBI:33019"/>
        <dbReference type="ChEBI" id="CHEBI:37565"/>
        <dbReference type="ChEBI" id="CHEBI:58805"/>
        <dbReference type="EC" id="2.7.7.65"/>
    </reaction>
</comment>
<evidence type="ECO:0000256" key="2">
    <source>
        <dbReference type="ARBA" id="ARBA00034247"/>
    </source>
</evidence>